<gene>
    <name evidence="4" type="ORF">METZ01_LOCUS33337</name>
</gene>
<evidence type="ECO:0000256" key="2">
    <source>
        <dbReference type="ARBA" id="ARBA00022679"/>
    </source>
</evidence>
<evidence type="ECO:0000256" key="3">
    <source>
        <dbReference type="ARBA" id="ARBA00022691"/>
    </source>
</evidence>
<dbReference type="EMBL" id="UINC01001428">
    <property type="protein sequence ID" value="SUZ80483.1"/>
    <property type="molecule type" value="Genomic_DNA"/>
</dbReference>
<name>A0A381QSF4_9ZZZZ</name>
<evidence type="ECO:0008006" key="5">
    <source>
        <dbReference type="Google" id="ProtNLM"/>
    </source>
</evidence>
<keyword evidence="1" id="KW-0489">Methyltransferase</keyword>
<feature type="non-terminal residue" evidence="4">
    <location>
        <position position="1"/>
    </location>
</feature>
<reference evidence="4" key="1">
    <citation type="submission" date="2018-05" db="EMBL/GenBank/DDBJ databases">
        <authorList>
            <person name="Lanie J.A."/>
            <person name="Ng W.-L."/>
            <person name="Kazmierczak K.M."/>
            <person name="Andrzejewski T.M."/>
            <person name="Davidsen T.M."/>
            <person name="Wayne K.J."/>
            <person name="Tettelin H."/>
            <person name="Glass J.I."/>
            <person name="Rusch D."/>
            <person name="Podicherti R."/>
            <person name="Tsui H.-C.T."/>
            <person name="Winkler M.E."/>
        </authorList>
    </citation>
    <scope>NUCLEOTIDE SEQUENCE</scope>
</reference>
<accession>A0A381QSF4</accession>
<evidence type="ECO:0000256" key="1">
    <source>
        <dbReference type="ARBA" id="ARBA00022603"/>
    </source>
</evidence>
<sequence length="434" mass="47755">VAARFREWQGLQDRESSGEARFIHQTYLAMLARLVARRFVAPHRLISNAEELLEVINVDYFNRRGISNFGEGDLFSWIPLEARWEPDLEGLVLETVQGLADALTSHDFTDATPGILDNLYGPTPPRWLTEYLVEDELGLSGDAGLSMLDPACCTGTFLSAAIQAMSRAVAQRGGDPIDVLFEAPEKFRGMDRDPLSVALARLNYLLALGDLVQQEHPPFLLPVYLADADQVPKFGPDNQVAILPTTAGDFPLPLPFIENPLMLDWVLGRLTNYMDGARLRLHVQSEDLAVQEVLNAYYNYLTAPKPRTPVPDPLTQQQADTLLQTARMLVHLHIQGEGVLWLNMVQNLAAPAVFFHVRFDRLGGQGSAALLEASSASYLRPGGQAAILTSSADITPLTVTRLERTVKLDVEGGPISHDSSWADAKAGVRVTEEP</sequence>
<dbReference type="GO" id="GO:0032259">
    <property type="term" value="P:methylation"/>
    <property type="evidence" value="ECO:0007669"/>
    <property type="project" value="UniProtKB-KW"/>
</dbReference>
<organism evidence="4">
    <name type="scientific">marine metagenome</name>
    <dbReference type="NCBI Taxonomy" id="408172"/>
    <lineage>
        <taxon>unclassified sequences</taxon>
        <taxon>metagenomes</taxon>
        <taxon>ecological metagenomes</taxon>
    </lineage>
</organism>
<proteinExistence type="predicted"/>
<dbReference type="PANTHER" id="PTHR33841">
    <property type="entry name" value="DNA METHYLTRANSFERASE YEEA-RELATED"/>
    <property type="match status" value="1"/>
</dbReference>
<dbReference type="InterPro" id="IPR029063">
    <property type="entry name" value="SAM-dependent_MTases_sf"/>
</dbReference>
<protein>
    <recommendedName>
        <fullName evidence="5">DNA methylase adenine-specific domain-containing protein</fullName>
    </recommendedName>
</protein>
<dbReference type="SUPFAM" id="SSF53335">
    <property type="entry name" value="S-adenosyl-L-methionine-dependent methyltransferases"/>
    <property type="match status" value="1"/>
</dbReference>
<dbReference type="PANTHER" id="PTHR33841:SF5">
    <property type="entry name" value="DNA METHYLASE (MODIFICATION METHYLASE) (METHYLTRANSFERASE)-RELATED"/>
    <property type="match status" value="1"/>
</dbReference>
<dbReference type="InterPro" id="IPR050953">
    <property type="entry name" value="N4_N6_ade-DNA_methylase"/>
</dbReference>
<dbReference type="GO" id="GO:0008168">
    <property type="term" value="F:methyltransferase activity"/>
    <property type="evidence" value="ECO:0007669"/>
    <property type="project" value="UniProtKB-KW"/>
</dbReference>
<keyword evidence="3" id="KW-0949">S-adenosyl-L-methionine</keyword>
<keyword evidence="2" id="KW-0808">Transferase</keyword>
<evidence type="ECO:0000313" key="4">
    <source>
        <dbReference type="EMBL" id="SUZ80483.1"/>
    </source>
</evidence>
<dbReference type="AlphaFoldDB" id="A0A381QSF4"/>
<dbReference type="Gene3D" id="3.40.50.150">
    <property type="entry name" value="Vaccinia Virus protein VP39"/>
    <property type="match status" value="1"/>
</dbReference>